<dbReference type="InterPro" id="IPR036291">
    <property type="entry name" value="NAD(P)-bd_dom_sf"/>
</dbReference>
<evidence type="ECO:0000256" key="1">
    <source>
        <dbReference type="ARBA" id="ARBA00002526"/>
    </source>
</evidence>
<dbReference type="SMART" id="SM01350">
    <property type="entry name" value="6PGD"/>
    <property type="match status" value="1"/>
</dbReference>
<evidence type="ECO:0000256" key="15">
    <source>
        <dbReference type="ARBA" id="ARBA00048090"/>
    </source>
</evidence>
<keyword evidence="9" id="KW-0547">Nucleotide-binding</keyword>
<evidence type="ECO:0000256" key="11">
    <source>
        <dbReference type="ARBA" id="ARBA00022840"/>
    </source>
</evidence>
<evidence type="ECO:0000256" key="6">
    <source>
        <dbReference type="ARBA" id="ARBA00011738"/>
    </source>
</evidence>
<evidence type="ECO:0000256" key="9">
    <source>
        <dbReference type="ARBA" id="ARBA00022741"/>
    </source>
</evidence>
<comment type="similarity">
    <text evidence="5">Belongs to the gluconokinase GntK/GntV family.</text>
</comment>
<evidence type="ECO:0000256" key="12">
    <source>
        <dbReference type="ARBA" id="ARBA00023002"/>
    </source>
</evidence>
<dbReference type="Gene3D" id="3.40.50.300">
    <property type="entry name" value="P-loop containing nucleotide triphosphate hydrolases"/>
    <property type="match status" value="1"/>
</dbReference>
<dbReference type="InterPro" id="IPR006114">
    <property type="entry name" value="6PGDH_C"/>
</dbReference>
<dbReference type="PROSITE" id="PS00461">
    <property type="entry name" value="6PGD"/>
    <property type="match status" value="1"/>
</dbReference>
<evidence type="ECO:0000256" key="16">
    <source>
        <dbReference type="ARBA" id="ARBA00048640"/>
    </source>
</evidence>
<name>A0ABV7YSX4_9BACT</name>
<dbReference type="InterPro" id="IPR006183">
    <property type="entry name" value="Pgluconate_DH"/>
</dbReference>
<dbReference type="InterPro" id="IPR006001">
    <property type="entry name" value="Therm_gnt_kin"/>
</dbReference>
<evidence type="ECO:0000256" key="7">
    <source>
        <dbReference type="ARBA" id="ARBA00018193"/>
    </source>
</evidence>
<evidence type="ECO:0000256" key="2">
    <source>
        <dbReference type="ARBA" id="ARBA00004761"/>
    </source>
</evidence>
<evidence type="ECO:0000256" key="17">
    <source>
        <dbReference type="RuleBase" id="RU000485"/>
    </source>
</evidence>
<dbReference type="CDD" id="cd02021">
    <property type="entry name" value="GntK"/>
    <property type="match status" value="1"/>
</dbReference>
<dbReference type="SUPFAM" id="SSF48179">
    <property type="entry name" value="6-phosphogluconate dehydrogenase C-terminal domain-like"/>
    <property type="match status" value="1"/>
</dbReference>
<dbReference type="Gene3D" id="1.20.5.320">
    <property type="entry name" value="6-Phosphogluconate Dehydrogenase, domain 3"/>
    <property type="match status" value="1"/>
</dbReference>
<dbReference type="Pfam" id="PF00393">
    <property type="entry name" value="6PGD"/>
    <property type="match status" value="1"/>
</dbReference>
<keyword evidence="11" id="KW-0067">ATP-binding</keyword>
<keyword evidence="10" id="KW-0418">Kinase</keyword>
<sequence length="623" mass="69513">MRNNIFIVMGVSGSGKSTIGAKLAAALSLDFLDGDDFHPPENIAKMAAGIPLDDADRMGWLKKLNSKAIELKNTGAVFACSSLKESYRQMLCNDVNVNFVYLKGTYQEVFDRLSLRKDHFMPPALLKSQFDALEEPKNAITVSLLESPENIIIQIMQKINKKSFGLVGLGVMGKSLARNLARNNFSLSLYNRYVQGSEEKIAEKTIAEYPEFVNASGFEDLEAFVNDLETPRKIFLMIKAGKETDEFIDKIVPFMDKGDVLIDGGNSHFADTKRRIDYLQAKGIFFVGTGVSGGEKGALEGPSIMPSGPKEALDLVTPFLMKIAAKDKDHNPCCALIGPDGSGHFIKMVHNGVEYAEMQLLAEVYAYFRYVLKQNPEEISEVFHTWNQGKLKSYLLEITAKLLTKKEGDTYIIDQILDKAGNKGTGNWTTVTATEMGIPATMITAALFARYISTIKHNYLLELPSDSSEYKKLSISEIANAYEVARMVNHQQGFELIRTASETYNWELNLSEIARIWTNGCIIRSGLMEEISTIFEIKKDLFAAESFVDIIKSQKVDLKAFCMGSLSADLPIPTFTNALDFLNGIRNHTQTANIIQAQRDFFGAHTYQRRNDPSGKSYHTIWE</sequence>
<evidence type="ECO:0000256" key="3">
    <source>
        <dbReference type="ARBA" id="ARBA00004874"/>
    </source>
</evidence>
<proteinExistence type="inferred from homology"/>
<dbReference type="GO" id="GO:0004616">
    <property type="term" value="F:phosphogluconate dehydrogenase (decarboxylating) activity"/>
    <property type="evidence" value="ECO:0007669"/>
    <property type="project" value="UniProtKB-EC"/>
</dbReference>
<keyword evidence="13 17" id="KW-0311">Gluconate utilization</keyword>
<dbReference type="InterPro" id="IPR031322">
    <property type="entry name" value="Shikimate/glucono_kinase"/>
</dbReference>
<dbReference type="NCBIfam" id="NF006765">
    <property type="entry name" value="PRK09287.1"/>
    <property type="match status" value="1"/>
</dbReference>
<dbReference type="InterPro" id="IPR013328">
    <property type="entry name" value="6PGD_dom2"/>
</dbReference>
<comment type="caution">
    <text evidence="19">The sequence shown here is derived from an EMBL/GenBank/DDBJ whole genome shotgun (WGS) entry which is preliminary data.</text>
</comment>
<evidence type="ECO:0000259" key="18">
    <source>
        <dbReference type="SMART" id="SM01350"/>
    </source>
</evidence>
<comment type="catalytic activity">
    <reaction evidence="15">
        <text>D-gluconate + ATP = 6-phospho-D-gluconate + ADP + H(+)</text>
        <dbReference type="Rhea" id="RHEA:19433"/>
        <dbReference type="ChEBI" id="CHEBI:15378"/>
        <dbReference type="ChEBI" id="CHEBI:18391"/>
        <dbReference type="ChEBI" id="CHEBI:30616"/>
        <dbReference type="ChEBI" id="CHEBI:58759"/>
        <dbReference type="ChEBI" id="CHEBI:456216"/>
        <dbReference type="EC" id="2.7.1.12"/>
    </reaction>
</comment>
<dbReference type="Gene3D" id="3.40.50.720">
    <property type="entry name" value="NAD(P)-binding Rossmann-like Domain"/>
    <property type="match status" value="1"/>
</dbReference>
<comment type="similarity">
    <text evidence="4 17">Belongs to the 6-phosphogluconate dehydrogenase family.</text>
</comment>
<dbReference type="RefSeq" id="WP_379833850.1">
    <property type="nucleotide sequence ID" value="NZ_JBHRYQ010000001.1"/>
</dbReference>
<evidence type="ECO:0000313" key="19">
    <source>
        <dbReference type="EMBL" id="MFC3809166.1"/>
    </source>
</evidence>
<keyword evidence="12 17" id="KW-0560">Oxidoreductase</keyword>
<dbReference type="EMBL" id="JBHRYQ010000001">
    <property type="protein sequence ID" value="MFC3809166.1"/>
    <property type="molecule type" value="Genomic_DNA"/>
</dbReference>
<organism evidence="19 20">
    <name type="scientific">Lacihabitans lacunae</name>
    <dbReference type="NCBI Taxonomy" id="1028214"/>
    <lineage>
        <taxon>Bacteria</taxon>
        <taxon>Pseudomonadati</taxon>
        <taxon>Bacteroidota</taxon>
        <taxon>Cytophagia</taxon>
        <taxon>Cytophagales</taxon>
        <taxon>Leadbetterellaceae</taxon>
        <taxon>Lacihabitans</taxon>
    </lineage>
</organism>
<reference evidence="20" key="1">
    <citation type="journal article" date="2019" name="Int. J. Syst. Evol. Microbiol.">
        <title>The Global Catalogue of Microorganisms (GCM) 10K type strain sequencing project: providing services to taxonomists for standard genome sequencing and annotation.</title>
        <authorList>
            <consortium name="The Broad Institute Genomics Platform"/>
            <consortium name="The Broad Institute Genome Sequencing Center for Infectious Disease"/>
            <person name="Wu L."/>
            <person name="Ma J."/>
        </authorList>
    </citation>
    <scope>NUCLEOTIDE SEQUENCE [LARGE SCALE GENOMIC DNA]</scope>
    <source>
        <strain evidence="20">CECT 7956</strain>
    </source>
</reference>
<dbReference type="SUPFAM" id="SSF51735">
    <property type="entry name" value="NAD(P)-binding Rossmann-fold domains"/>
    <property type="match status" value="1"/>
</dbReference>
<dbReference type="PANTHER" id="PTHR11811">
    <property type="entry name" value="6-PHOSPHOGLUCONATE DEHYDROGENASE"/>
    <property type="match status" value="1"/>
</dbReference>
<dbReference type="NCBIfam" id="TIGR00873">
    <property type="entry name" value="gnd"/>
    <property type="match status" value="1"/>
</dbReference>
<comment type="subunit">
    <text evidence="6">Homodimer.</text>
</comment>
<dbReference type="Pfam" id="PF03446">
    <property type="entry name" value="NAD_binding_2"/>
    <property type="match status" value="1"/>
</dbReference>
<comment type="function">
    <text evidence="1">Catalyzes the oxidative decarboxylation of 6-phosphogluconate to ribulose 5-phosphate and CO(2), with concomitant reduction of NADP to NADPH.</text>
</comment>
<evidence type="ECO:0000256" key="14">
    <source>
        <dbReference type="ARBA" id="ARBA00023126"/>
    </source>
</evidence>
<accession>A0ABV7YSX4</accession>
<comment type="catalytic activity">
    <reaction evidence="16 17">
        <text>6-phospho-D-gluconate + NADP(+) = D-ribulose 5-phosphate + CO2 + NADPH</text>
        <dbReference type="Rhea" id="RHEA:10116"/>
        <dbReference type="ChEBI" id="CHEBI:16526"/>
        <dbReference type="ChEBI" id="CHEBI:57783"/>
        <dbReference type="ChEBI" id="CHEBI:58121"/>
        <dbReference type="ChEBI" id="CHEBI:58349"/>
        <dbReference type="ChEBI" id="CHEBI:58759"/>
        <dbReference type="EC" id="1.1.1.44"/>
    </reaction>
</comment>
<dbReference type="SUPFAM" id="SSF52540">
    <property type="entry name" value="P-loop containing nucleoside triphosphate hydrolases"/>
    <property type="match status" value="1"/>
</dbReference>
<dbReference type="Gene3D" id="1.10.1040.10">
    <property type="entry name" value="N-(1-d-carboxylethyl)-l-norvaline Dehydrogenase, domain 2"/>
    <property type="match status" value="1"/>
</dbReference>
<evidence type="ECO:0000256" key="5">
    <source>
        <dbReference type="ARBA" id="ARBA00008420"/>
    </source>
</evidence>
<feature type="domain" description="6-phosphogluconate dehydrogenase C-terminal" evidence="18">
    <location>
        <begin position="343"/>
        <end position="623"/>
    </location>
</feature>
<comment type="pathway">
    <text evidence="2">Carbohydrate acid metabolism.</text>
</comment>
<evidence type="ECO:0000256" key="13">
    <source>
        <dbReference type="ARBA" id="ARBA00023064"/>
    </source>
</evidence>
<dbReference type="InterPro" id="IPR027417">
    <property type="entry name" value="P-loop_NTPase"/>
</dbReference>
<dbReference type="Pfam" id="PF01202">
    <property type="entry name" value="SKI"/>
    <property type="match status" value="1"/>
</dbReference>
<evidence type="ECO:0000256" key="10">
    <source>
        <dbReference type="ARBA" id="ARBA00022777"/>
    </source>
</evidence>
<evidence type="ECO:0000256" key="8">
    <source>
        <dbReference type="ARBA" id="ARBA00022679"/>
    </source>
</evidence>
<keyword evidence="17" id="KW-0521">NADP</keyword>
<dbReference type="NCBIfam" id="TIGR01313">
    <property type="entry name" value="therm_gnt_kin"/>
    <property type="match status" value="1"/>
</dbReference>
<keyword evidence="14 17" id="KW-0570">Pentose shunt</keyword>
<comment type="pathway">
    <text evidence="3 17">Carbohydrate degradation; pentose phosphate pathway; D-ribulose 5-phosphate from D-glucose 6-phosphate (oxidative stage): step 3/3.</text>
</comment>
<dbReference type="InterPro" id="IPR006115">
    <property type="entry name" value="6PGDH_NADP-bd"/>
</dbReference>
<dbReference type="InterPro" id="IPR008927">
    <property type="entry name" value="6-PGluconate_DH-like_C_sf"/>
</dbReference>
<dbReference type="Proteomes" id="UP001595616">
    <property type="component" value="Unassembled WGS sequence"/>
</dbReference>
<dbReference type="EC" id="1.1.1.44" evidence="17"/>
<dbReference type="InterPro" id="IPR006184">
    <property type="entry name" value="6PGdom_BS"/>
</dbReference>
<keyword evidence="20" id="KW-1185">Reference proteome</keyword>
<evidence type="ECO:0000256" key="4">
    <source>
        <dbReference type="ARBA" id="ARBA00008419"/>
    </source>
</evidence>
<dbReference type="PRINTS" id="PR00076">
    <property type="entry name" value="6PGDHDRGNASE"/>
</dbReference>
<gene>
    <name evidence="19" type="primary">gndA</name>
    <name evidence="19" type="ORF">ACFOOI_00750</name>
</gene>
<keyword evidence="8" id="KW-0808">Transferase</keyword>
<protein>
    <recommendedName>
        <fullName evidence="7 17">6-phosphogluconate dehydrogenase, decarboxylating</fullName>
        <ecNumber evidence="17">1.1.1.44</ecNumber>
    </recommendedName>
</protein>
<evidence type="ECO:0000313" key="20">
    <source>
        <dbReference type="Proteomes" id="UP001595616"/>
    </source>
</evidence>
<dbReference type="InterPro" id="IPR006113">
    <property type="entry name" value="6PGDH_Gnd/GntZ"/>
</dbReference>